<evidence type="ECO:0008006" key="3">
    <source>
        <dbReference type="Google" id="ProtNLM"/>
    </source>
</evidence>
<dbReference type="OrthoDB" id="5760979at2"/>
<dbReference type="Proteomes" id="UP000036097">
    <property type="component" value="Unassembled WGS sequence"/>
</dbReference>
<dbReference type="STRING" id="1195763.ABT56_19395"/>
<proteinExistence type="predicted"/>
<keyword evidence="2" id="KW-1185">Reference proteome</keyword>
<protein>
    <recommendedName>
        <fullName evidence="3">DUF3080 domain-containing protein</fullName>
    </recommendedName>
</protein>
<dbReference type="AlphaFoldDB" id="A0A0J1GV07"/>
<sequence>MFSSALLLSAILSGCEQNSTIASLKQYQQRLANVLDIPSPDLPEPNVIPFPDKRDLYIPIDDIRINLIDAYELRKCGLFNLIAERNSILGKVQDKTRQLRYEIMLTNGLQYCIQNLPADSTLIHTLQDIHKQKQTQLPLHIWNMLTTGQEWRQQWVIHHQVFPLTSFYGFDELMGAISYLTLINAQIEKAKYIENTELERLLTHQQTLHPFHYFGQLIYSMETAIVWLNSITSMLADQQQHIICGKNHNQQKAEYLSNVFYKFFAKDIQPYLAKLDSQYNQIQPELNELFSSQLEQHLHLQGYYNHYLTNELQLRFRTATLNHVEQWKQIFQRCNIKVGTR</sequence>
<reference evidence="1 2" key="1">
    <citation type="submission" date="2015-05" db="EMBL/GenBank/DDBJ databases">
        <title>Photobacterium galathea sp. nov.</title>
        <authorList>
            <person name="Machado H."/>
            <person name="Gram L."/>
        </authorList>
    </citation>
    <scope>NUCLEOTIDE SEQUENCE [LARGE SCALE GENOMIC DNA]</scope>
    <source>
        <strain evidence="1 2">CGMCC 1.12159</strain>
    </source>
</reference>
<gene>
    <name evidence="1" type="ORF">ABT56_19395</name>
</gene>
<dbReference type="Pfam" id="PF11279">
    <property type="entry name" value="DUF3080"/>
    <property type="match status" value="1"/>
</dbReference>
<accession>A0A0J1GV07</accession>
<organism evidence="1 2">
    <name type="scientific">Photobacterium aquae</name>
    <dbReference type="NCBI Taxonomy" id="1195763"/>
    <lineage>
        <taxon>Bacteria</taxon>
        <taxon>Pseudomonadati</taxon>
        <taxon>Pseudomonadota</taxon>
        <taxon>Gammaproteobacteria</taxon>
        <taxon>Vibrionales</taxon>
        <taxon>Vibrionaceae</taxon>
        <taxon>Photobacterium</taxon>
    </lineage>
</organism>
<dbReference type="PATRIC" id="fig|1195763.3.peg.4150"/>
<dbReference type="EMBL" id="LDOT01000033">
    <property type="protein sequence ID" value="KLV03471.1"/>
    <property type="molecule type" value="Genomic_DNA"/>
</dbReference>
<evidence type="ECO:0000313" key="1">
    <source>
        <dbReference type="EMBL" id="KLV03471.1"/>
    </source>
</evidence>
<name>A0A0J1GV07_9GAMM</name>
<comment type="caution">
    <text evidence="1">The sequence shown here is derived from an EMBL/GenBank/DDBJ whole genome shotgun (WGS) entry which is preliminary data.</text>
</comment>
<evidence type="ECO:0000313" key="2">
    <source>
        <dbReference type="Proteomes" id="UP000036097"/>
    </source>
</evidence>
<dbReference type="InterPro" id="IPR021431">
    <property type="entry name" value="DUF3080"/>
</dbReference>